<proteinExistence type="predicted"/>
<dbReference type="EMBL" id="PPEA01000635">
    <property type="protein sequence ID" value="PQM45490.1"/>
    <property type="molecule type" value="Genomic_DNA"/>
</dbReference>
<comment type="caution">
    <text evidence="1">The sequence shown here is derived from an EMBL/GenBank/DDBJ whole genome shotgun (WGS) entry which is preliminary data.</text>
</comment>
<evidence type="ECO:0000313" key="2">
    <source>
        <dbReference type="Proteomes" id="UP000238296"/>
    </source>
</evidence>
<organism evidence="1 2">
    <name type="scientific">Mycobacterium talmoniae</name>
    <dbReference type="NCBI Taxonomy" id="1858794"/>
    <lineage>
        <taxon>Bacteria</taxon>
        <taxon>Bacillati</taxon>
        <taxon>Actinomycetota</taxon>
        <taxon>Actinomycetes</taxon>
        <taxon>Mycobacteriales</taxon>
        <taxon>Mycobacteriaceae</taxon>
        <taxon>Mycobacterium</taxon>
    </lineage>
</organism>
<accession>A0A2S8BFP5</accession>
<gene>
    <name evidence="1" type="ORF">C1Y40_04347</name>
</gene>
<protein>
    <submittedName>
        <fullName evidence="1">Uncharacterized protein</fullName>
    </submittedName>
</protein>
<reference evidence="1 2" key="1">
    <citation type="journal article" date="2017" name="Int. J. Syst. Evol. Microbiol.">
        <title>Mycobacterium talmoniae sp. nov., a slowly growing mycobacterium isolated from human respiratory samples.</title>
        <authorList>
            <person name="Davidson R.M."/>
            <person name="DeGroote M.A."/>
            <person name="Marola J.L."/>
            <person name="Buss S."/>
            <person name="Jones V."/>
            <person name="McNeil M.R."/>
            <person name="Freifeld A.G."/>
            <person name="Elaine Epperson L."/>
            <person name="Hasan N.A."/>
            <person name="Jackson M."/>
            <person name="Iwen P.C."/>
            <person name="Salfinger M."/>
            <person name="Strong M."/>
        </authorList>
    </citation>
    <scope>NUCLEOTIDE SEQUENCE [LARGE SCALE GENOMIC DNA]</scope>
    <source>
        <strain evidence="1 2">ATCC BAA-2683</strain>
    </source>
</reference>
<dbReference type="Proteomes" id="UP000238296">
    <property type="component" value="Unassembled WGS sequence"/>
</dbReference>
<sequence length="45" mass="4505">MSCYAEVTLDPVSGRIGTRARAGHADAAAAAESAVRRFAAAALGD</sequence>
<evidence type="ECO:0000313" key="1">
    <source>
        <dbReference type="EMBL" id="PQM45490.1"/>
    </source>
</evidence>
<name>A0A2S8BFP5_9MYCO</name>
<dbReference type="AlphaFoldDB" id="A0A2S8BFP5"/>